<evidence type="ECO:0000256" key="6">
    <source>
        <dbReference type="ARBA" id="ARBA00022840"/>
    </source>
</evidence>
<evidence type="ECO:0000313" key="13">
    <source>
        <dbReference type="EMBL" id="AGA58973.1"/>
    </source>
</evidence>
<dbReference type="GO" id="GO:0005886">
    <property type="term" value="C:plasma membrane"/>
    <property type="evidence" value="ECO:0007669"/>
    <property type="project" value="UniProtKB-SubCell"/>
</dbReference>
<accession>L0EFB4</accession>
<dbReference type="InterPro" id="IPR027417">
    <property type="entry name" value="P-loop_NTPase"/>
</dbReference>
<dbReference type="EMBL" id="CP003255">
    <property type="protein sequence ID" value="AGA58973.1"/>
    <property type="molecule type" value="Genomic_DNA"/>
</dbReference>
<dbReference type="GO" id="GO:0034775">
    <property type="term" value="P:glutathione transmembrane transport"/>
    <property type="evidence" value="ECO:0007669"/>
    <property type="project" value="InterPro"/>
</dbReference>
<dbReference type="SUPFAM" id="SSF90123">
    <property type="entry name" value="ABC transporter transmembrane region"/>
    <property type="match status" value="1"/>
</dbReference>
<evidence type="ECO:0000256" key="2">
    <source>
        <dbReference type="ARBA" id="ARBA00022448"/>
    </source>
</evidence>
<comment type="subcellular location">
    <subcellularLocation>
        <location evidence="1">Cell membrane</location>
        <topology evidence="1">Multi-pass membrane protein</topology>
    </subcellularLocation>
</comment>
<keyword evidence="4 10" id="KW-0812">Transmembrane</keyword>
<organism evidence="13 14">
    <name type="scientific">Thermobacillus composti (strain DSM 18247 / JCM 13945 / KWC4)</name>
    <dbReference type="NCBI Taxonomy" id="717605"/>
    <lineage>
        <taxon>Bacteria</taxon>
        <taxon>Bacillati</taxon>
        <taxon>Bacillota</taxon>
        <taxon>Bacilli</taxon>
        <taxon>Bacillales</taxon>
        <taxon>Paenibacillaceae</taxon>
        <taxon>Thermobacillus</taxon>
    </lineage>
</organism>
<dbReference type="HOGENOM" id="CLU_000604_84_9_9"/>
<dbReference type="InterPro" id="IPR014223">
    <property type="entry name" value="ABC_CydC/D"/>
</dbReference>
<reference evidence="14" key="1">
    <citation type="submission" date="2012-01" db="EMBL/GenBank/DDBJ databases">
        <title>Complete sequence of chromosome of Thermobacillus composti KWC4.</title>
        <authorList>
            <person name="Lucas S."/>
            <person name="Han J."/>
            <person name="Lapidus A."/>
            <person name="Cheng J.-F."/>
            <person name="Goodwin L."/>
            <person name="Pitluck S."/>
            <person name="Peters L."/>
            <person name="Ovchinnikova G."/>
            <person name="Teshima H."/>
            <person name="Detter J.C."/>
            <person name="Han C."/>
            <person name="Tapia R."/>
            <person name="Land M."/>
            <person name="Hauser L."/>
            <person name="Kyrpides N."/>
            <person name="Ivanova N."/>
            <person name="Pagani I."/>
            <person name="Anderson I."/>
            <person name="Woyke T."/>
        </authorList>
    </citation>
    <scope>NUCLEOTIDE SEQUENCE [LARGE SCALE GENOMIC DNA]</scope>
    <source>
        <strain evidence="14">DSM 18247 / JCM 13945 / KWC4</strain>
    </source>
</reference>
<dbReference type="InterPro" id="IPR003593">
    <property type="entry name" value="AAA+_ATPase"/>
</dbReference>
<dbReference type="Proteomes" id="UP000010795">
    <property type="component" value="Chromosome"/>
</dbReference>
<proteinExistence type="predicted"/>
<dbReference type="SUPFAM" id="SSF52540">
    <property type="entry name" value="P-loop containing nucleoside triphosphate hydrolases"/>
    <property type="match status" value="1"/>
</dbReference>
<dbReference type="InterPro" id="IPR011527">
    <property type="entry name" value="ABC1_TM_dom"/>
</dbReference>
<dbReference type="Pfam" id="PF00005">
    <property type="entry name" value="ABC_tran"/>
    <property type="match status" value="1"/>
</dbReference>
<keyword evidence="8 10" id="KW-0472">Membrane</keyword>
<dbReference type="GO" id="GO:0140359">
    <property type="term" value="F:ABC-type transporter activity"/>
    <property type="evidence" value="ECO:0007669"/>
    <property type="project" value="InterPro"/>
</dbReference>
<evidence type="ECO:0000256" key="8">
    <source>
        <dbReference type="ARBA" id="ARBA00023136"/>
    </source>
</evidence>
<name>L0EFB4_THECK</name>
<feature type="transmembrane region" description="Helical" evidence="10">
    <location>
        <begin position="136"/>
        <end position="159"/>
    </location>
</feature>
<protein>
    <submittedName>
        <fullName evidence="13">Cysteine export CydDC family ABC transporter permease subunit/ATP-binding protein CydC</fullName>
    </submittedName>
</protein>
<evidence type="ECO:0000256" key="1">
    <source>
        <dbReference type="ARBA" id="ARBA00004651"/>
    </source>
</evidence>
<dbReference type="InterPro" id="IPR017871">
    <property type="entry name" value="ABC_transporter-like_CS"/>
</dbReference>
<evidence type="ECO:0000259" key="12">
    <source>
        <dbReference type="PROSITE" id="PS50929"/>
    </source>
</evidence>
<dbReference type="eggNOG" id="COG4987">
    <property type="taxonomic scope" value="Bacteria"/>
</dbReference>
<evidence type="ECO:0000256" key="4">
    <source>
        <dbReference type="ARBA" id="ARBA00022692"/>
    </source>
</evidence>
<feature type="transmembrane region" description="Helical" evidence="10">
    <location>
        <begin position="165"/>
        <end position="188"/>
    </location>
</feature>
<keyword evidence="14" id="KW-1185">Reference proteome</keyword>
<evidence type="ECO:0000313" key="14">
    <source>
        <dbReference type="Proteomes" id="UP000010795"/>
    </source>
</evidence>
<feature type="domain" description="ABC transporter" evidence="11">
    <location>
        <begin position="348"/>
        <end position="583"/>
    </location>
</feature>
<dbReference type="AlphaFoldDB" id="L0EFB4"/>
<dbReference type="PANTHER" id="PTHR24221:SF653">
    <property type="entry name" value="TRANSPORT ATP-BINDING PROTEIN CYDC"/>
    <property type="match status" value="1"/>
</dbReference>
<dbReference type="CDD" id="cd03247">
    <property type="entry name" value="ABCC_cytochrome_bd"/>
    <property type="match status" value="1"/>
</dbReference>
<dbReference type="GO" id="GO:0016887">
    <property type="term" value="F:ATP hydrolysis activity"/>
    <property type="evidence" value="ECO:0007669"/>
    <property type="project" value="InterPro"/>
</dbReference>
<evidence type="ECO:0000256" key="3">
    <source>
        <dbReference type="ARBA" id="ARBA00022475"/>
    </source>
</evidence>
<evidence type="ECO:0000256" key="10">
    <source>
        <dbReference type="SAM" id="Phobius"/>
    </source>
</evidence>
<dbReference type="Gene3D" id="1.20.1560.10">
    <property type="entry name" value="ABC transporter type 1, transmembrane domain"/>
    <property type="match status" value="1"/>
</dbReference>
<feature type="transmembrane region" description="Helical" evidence="10">
    <location>
        <begin position="24"/>
        <end position="48"/>
    </location>
</feature>
<dbReference type="SMART" id="SM00382">
    <property type="entry name" value="AAA"/>
    <property type="match status" value="1"/>
</dbReference>
<feature type="transmembrane region" description="Helical" evidence="10">
    <location>
        <begin position="251"/>
        <end position="270"/>
    </location>
</feature>
<dbReference type="RefSeq" id="WP_015255712.1">
    <property type="nucleotide sequence ID" value="NC_019897.1"/>
</dbReference>
<dbReference type="InterPro" id="IPR036640">
    <property type="entry name" value="ABC1_TM_sf"/>
</dbReference>
<keyword evidence="2" id="KW-0813">Transport</keyword>
<dbReference type="Gene3D" id="3.40.50.300">
    <property type="entry name" value="P-loop containing nucleotide triphosphate hydrolases"/>
    <property type="match status" value="1"/>
</dbReference>
<dbReference type="InterPro" id="IPR003439">
    <property type="entry name" value="ABC_transporter-like_ATP-bd"/>
</dbReference>
<dbReference type="STRING" id="717605.Theco_2889"/>
<dbReference type="NCBIfam" id="TIGR02868">
    <property type="entry name" value="CydC"/>
    <property type="match status" value="1"/>
</dbReference>
<keyword evidence="6 13" id="KW-0067">ATP-binding</keyword>
<evidence type="ECO:0000259" key="11">
    <source>
        <dbReference type="PROSITE" id="PS50893"/>
    </source>
</evidence>
<feature type="region of interest" description="Disordered" evidence="9">
    <location>
        <begin position="323"/>
        <end position="342"/>
    </location>
</feature>
<dbReference type="PROSITE" id="PS50893">
    <property type="entry name" value="ABC_TRANSPORTER_2"/>
    <property type="match status" value="1"/>
</dbReference>
<feature type="transmembrane region" description="Helical" evidence="10">
    <location>
        <begin position="282"/>
        <end position="298"/>
    </location>
</feature>
<feature type="transmembrane region" description="Helical" evidence="10">
    <location>
        <begin position="60"/>
        <end position="79"/>
    </location>
</feature>
<evidence type="ECO:0000256" key="9">
    <source>
        <dbReference type="SAM" id="MobiDB-lite"/>
    </source>
</evidence>
<dbReference type="PANTHER" id="PTHR24221">
    <property type="entry name" value="ATP-BINDING CASSETTE SUB-FAMILY B"/>
    <property type="match status" value="1"/>
</dbReference>
<dbReference type="GO" id="GO:0005524">
    <property type="term" value="F:ATP binding"/>
    <property type="evidence" value="ECO:0007669"/>
    <property type="project" value="UniProtKB-KW"/>
</dbReference>
<dbReference type="GO" id="GO:0045454">
    <property type="term" value="P:cell redox homeostasis"/>
    <property type="evidence" value="ECO:0007669"/>
    <property type="project" value="InterPro"/>
</dbReference>
<keyword evidence="5" id="KW-0547">Nucleotide-binding</keyword>
<keyword evidence="3" id="KW-1003">Cell membrane</keyword>
<dbReference type="InterPro" id="IPR039421">
    <property type="entry name" value="Type_1_exporter"/>
</dbReference>
<keyword evidence="7 10" id="KW-1133">Transmembrane helix</keyword>
<gene>
    <name evidence="13" type="ordered locus">Theco_2889</name>
</gene>
<feature type="domain" description="ABC transmembrane type-1" evidence="12">
    <location>
        <begin position="26"/>
        <end position="309"/>
    </location>
</feature>
<evidence type="ECO:0000256" key="7">
    <source>
        <dbReference type="ARBA" id="ARBA00022989"/>
    </source>
</evidence>
<dbReference type="PROSITE" id="PS00211">
    <property type="entry name" value="ABC_TRANSPORTER_1"/>
    <property type="match status" value="1"/>
</dbReference>
<dbReference type="KEGG" id="tco:Theco_2889"/>
<dbReference type="FunFam" id="3.40.50.300:FF:000221">
    <property type="entry name" value="Multidrug ABC transporter ATP-binding protein"/>
    <property type="match status" value="1"/>
</dbReference>
<sequence length="586" mass="64861">MKKTIANRDGGWIFPNLRAYPWRFMAAAIAGLLAVACAAALVFTSGYLISRSALRPENVLMVYVPIVLVRTFGFGKAVVQYLERLISHDAVLRILSRLRVRLYRIIEPQALRLRSRHRAGDLLGMLAEDIEQLQHVYLRLILPAAAVVLLYGAGIVILGRMDGRFALWMAMYCGFLFITLPVFALLVSRGTRMQSKARRNLAYRELTDGVFGMSDWILSGRTGRFLSAFKQRQAQMAAADRNVRRMEWRTGWLAQCLTCGAVIMLTLWAAAQSAKGAMSPEWIAAFALVGFPLMDALVKAGESVMRTTDYRESVQRLKEIEHAAGDTAPARPGSMKGADEAGRDASGLRLVNVSFRYPGTDGWQLHGIDLHVPAGSQVALTGRSGAGKTTLLSLIQGELAPDRGSITIGGVSVQQIQNNESPRPFAVLNQQPYVFDTTIANNIRLGRPDATDDEVREAAELAGLGKLIAALPDGLGTRVREAGVRFSGGERQRIALARVLLQNRPIVLLDEPTVGLDPVTERDLLDTLFTALRGKTLLWITHHLAGMERMDRIVFLDRGRIAMQGTHEQLLRDHERYRKLYALDRP</sequence>
<evidence type="ECO:0000256" key="5">
    <source>
        <dbReference type="ARBA" id="ARBA00022741"/>
    </source>
</evidence>
<dbReference type="GO" id="GO:0034040">
    <property type="term" value="F:ATPase-coupled lipid transmembrane transporter activity"/>
    <property type="evidence" value="ECO:0007669"/>
    <property type="project" value="TreeGrafter"/>
</dbReference>
<dbReference type="PROSITE" id="PS50929">
    <property type="entry name" value="ABC_TM1F"/>
    <property type="match status" value="1"/>
</dbReference>